<feature type="chain" id="PRO_5042000206" description="Carboxy-cis,cis-muconate cyclase" evidence="2">
    <location>
        <begin position="17"/>
        <end position="273"/>
    </location>
</feature>
<dbReference type="GO" id="GO:0017057">
    <property type="term" value="F:6-phosphogluconolactonase activity"/>
    <property type="evidence" value="ECO:0007669"/>
    <property type="project" value="TreeGrafter"/>
</dbReference>
<dbReference type="EMBL" id="ONZQ02000016">
    <property type="protein sequence ID" value="SPO06487.1"/>
    <property type="molecule type" value="Genomic_DNA"/>
</dbReference>
<dbReference type="PANTHER" id="PTHR30344:SF4">
    <property type="entry name" value="CYCLASE, PUTATIVE (AFU_ORTHOLOGUE AFUA_6G11580)-RELATED"/>
    <property type="match status" value="1"/>
</dbReference>
<dbReference type="InterPro" id="IPR050282">
    <property type="entry name" value="Cycloisomerase_2"/>
</dbReference>
<feature type="signal peptide" evidence="2">
    <location>
        <begin position="1"/>
        <end position="16"/>
    </location>
</feature>
<dbReference type="Gene3D" id="2.130.10.10">
    <property type="entry name" value="YVTN repeat-like/Quinoprotein amine dehydrogenase"/>
    <property type="match status" value="1"/>
</dbReference>
<evidence type="ECO:0000256" key="2">
    <source>
        <dbReference type="SAM" id="SignalP"/>
    </source>
</evidence>
<dbReference type="AlphaFoldDB" id="A0AAE8N5C6"/>
<keyword evidence="4" id="KW-1185">Reference proteome</keyword>
<dbReference type="Pfam" id="PF10282">
    <property type="entry name" value="Lactonase"/>
    <property type="match status" value="1"/>
</dbReference>
<name>A0AAE8N5C6_9PEZI</name>
<evidence type="ECO:0008006" key="5">
    <source>
        <dbReference type="Google" id="ProtNLM"/>
    </source>
</evidence>
<evidence type="ECO:0000256" key="1">
    <source>
        <dbReference type="ARBA" id="ARBA00005564"/>
    </source>
</evidence>
<comment type="similarity">
    <text evidence="1">Belongs to the cycloisomerase 2 family.</text>
</comment>
<sequence length="273" mass="29899">MLLLAPISAVVLSAVAEVHHLISANRYTPPKFHSIEFDDETNTLTLLQTVESNNSHVWISFSHDENTIYGSSMESNRLASYDAATLEVTGVVETSGSCEGQNSAFHVAMRNAPYYVISGSYGDGCGMSVATAADGSFVRVESSWSYEDVSSIHGLAVQEVNGTVLLYTADMGTDAIWVHEIDELGVAQVLQQEGLQGDTLKPRHLILHPRGTYVYASLEATNSLLALELDQSGLIAERRDTERFPVLPEDRDNSQYWVIGNCIQLCYCGAMER</sequence>
<dbReference type="InterPro" id="IPR019405">
    <property type="entry name" value="Lactonase_7-beta_prop"/>
</dbReference>
<dbReference type="Proteomes" id="UP001187682">
    <property type="component" value="Unassembled WGS sequence"/>
</dbReference>
<dbReference type="SUPFAM" id="SSF75011">
    <property type="entry name" value="3-carboxy-cis,cis-mucoante lactonizing enzyme"/>
    <property type="match status" value="1"/>
</dbReference>
<dbReference type="PANTHER" id="PTHR30344">
    <property type="entry name" value="6-PHOSPHOGLUCONOLACTONASE-RELATED"/>
    <property type="match status" value="1"/>
</dbReference>
<comment type="caution">
    <text evidence="3">The sequence shown here is derived from an EMBL/GenBank/DDBJ whole genome shotgun (WGS) entry which is preliminary data.</text>
</comment>
<gene>
    <name evidence="3" type="ORF">DNG_09177</name>
</gene>
<dbReference type="InterPro" id="IPR015943">
    <property type="entry name" value="WD40/YVTN_repeat-like_dom_sf"/>
</dbReference>
<evidence type="ECO:0000313" key="3">
    <source>
        <dbReference type="EMBL" id="SPO06487.1"/>
    </source>
</evidence>
<organism evidence="3 4">
    <name type="scientific">Cephalotrichum gorgonifer</name>
    <dbReference type="NCBI Taxonomy" id="2041049"/>
    <lineage>
        <taxon>Eukaryota</taxon>
        <taxon>Fungi</taxon>
        <taxon>Dikarya</taxon>
        <taxon>Ascomycota</taxon>
        <taxon>Pezizomycotina</taxon>
        <taxon>Sordariomycetes</taxon>
        <taxon>Hypocreomycetidae</taxon>
        <taxon>Microascales</taxon>
        <taxon>Microascaceae</taxon>
        <taxon>Cephalotrichum</taxon>
    </lineage>
</organism>
<proteinExistence type="inferred from homology"/>
<reference evidence="3" key="1">
    <citation type="submission" date="2018-03" db="EMBL/GenBank/DDBJ databases">
        <authorList>
            <person name="Guldener U."/>
        </authorList>
    </citation>
    <scope>NUCLEOTIDE SEQUENCE</scope>
</reference>
<keyword evidence="2" id="KW-0732">Signal</keyword>
<evidence type="ECO:0000313" key="4">
    <source>
        <dbReference type="Proteomes" id="UP001187682"/>
    </source>
</evidence>
<protein>
    <recommendedName>
        <fullName evidence="5">Carboxy-cis,cis-muconate cyclase</fullName>
    </recommendedName>
</protein>
<accession>A0AAE8N5C6</accession>